<dbReference type="InterPro" id="IPR048503">
    <property type="entry name" value="NamZ_C"/>
</dbReference>
<dbReference type="Pfam" id="PF07075">
    <property type="entry name" value="NamZ_N"/>
    <property type="match status" value="1"/>
</dbReference>
<evidence type="ECO:0000313" key="4">
    <source>
        <dbReference type="Proteomes" id="UP000222106"/>
    </source>
</evidence>
<dbReference type="Gene3D" id="3.40.50.12170">
    <property type="entry name" value="Uncharacterised protein PF07075, DUF1343"/>
    <property type="match status" value="1"/>
</dbReference>
<dbReference type="PIRSF" id="PIRSF016719">
    <property type="entry name" value="UCP016719"/>
    <property type="match status" value="1"/>
</dbReference>
<accession>A0A2A9EM79</accession>
<proteinExistence type="predicted"/>
<evidence type="ECO:0000259" key="2">
    <source>
        <dbReference type="Pfam" id="PF20732"/>
    </source>
</evidence>
<dbReference type="GO" id="GO:0033922">
    <property type="term" value="F:peptidoglycan beta-N-acetylmuramidase activity"/>
    <property type="evidence" value="ECO:0007669"/>
    <property type="project" value="InterPro"/>
</dbReference>
<evidence type="ECO:0000259" key="1">
    <source>
        <dbReference type="Pfam" id="PF07075"/>
    </source>
</evidence>
<reference evidence="3 4" key="1">
    <citation type="submission" date="2017-10" db="EMBL/GenBank/DDBJ databases">
        <title>Sequencing the genomes of 1000 actinobacteria strains.</title>
        <authorList>
            <person name="Klenk H.-P."/>
        </authorList>
    </citation>
    <scope>NUCLEOTIDE SEQUENCE [LARGE SCALE GENOMIC DNA]</scope>
    <source>
        <strain evidence="3 4">DSM 21838</strain>
    </source>
</reference>
<dbReference type="EMBL" id="PDJI01000004">
    <property type="protein sequence ID" value="PFG39631.1"/>
    <property type="molecule type" value="Genomic_DNA"/>
</dbReference>
<gene>
    <name evidence="3" type="ORF">ATJ97_2142</name>
</gene>
<comment type="caution">
    <text evidence="3">The sequence shown here is derived from an EMBL/GenBank/DDBJ whole genome shotgun (WGS) entry which is preliminary data.</text>
</comment>
<dbReference type="Gene3D" id="3.90.1150.140">
    <property type="match status" value="1"/>
</dbReference>
<keyword evidence="4" id="KW-1185">Reference proteome</keyword>
<feature type="domain" description="Peptidoglycan beta-N-acetylmuramidase NamZ C-terminal" evidence="2">
    <location>
        <begin position="236"/>
        <end position="379"/>
    </location>
</feature>
<dbReference type="InterPro" id="IPR008302">
    <property type="entry name" value="NamZ"/>
</dbReference>
<evidence type="ECO:0000313" key="3">
    <source>
        <dbReference type="EMBL" id="PFG39631.1"/>
    </source>
</evidence>
<dbReference type="PANTHER" id="PTHR42915:SF1">
    <property type="entry name" value="PEPTIDOGLYCAN BETA-N-ACETYLMURAMIDASE NAMZ"/>
    <property type="match status" value="1"/>
</dbReference>
<name>A0A2A9EM79_9MICO</name>
<feature type="domain" description="Peptidoglycan beta-N-acetylmuramidase NamZ N-terminal" evidence="1">
    <location>
        <begin position="26"/>
        <end position="230"/>
    </location>
</feature>
<dbReference type="OrthoDB" id="9801061at2"/>
<dbReference type="Pfam" id="PF20732">
    <property type="entry name" value="NamZ_C"/>
    <property type="match status" value="1"/>
</dbReference>
<dbReference type="InterPro" id="IPR048502">
    <property type="entry name" value="NamZ_N"/>
</dbReference>
<protein>
    <submittedName>
        <fullName evidence="3">Uncharacterized protein YbbC (DUF1343 family)</fullName>
    </submittedName>
</protein>
<sequence>MPMPSVQLGVDRLLGDHGLVAGERWGLITNYTGVTSDLELSSVALRRSGAPLAALLSPEHGLQGTAQAGESEASGSDPRTGLPVLDTYMLADEALDAAIRELDVDALVVDIQDIGVRCYTYVWTMVDCLRSAARLGIPFHVLDRPNPLGGRTVSGPGVEPGFESFVGRLDVPMRHGMTIGEMARVAAQLDRAGGHDVPDPNVVEMRGWSRSMLWADTGLEWIMPSPNMPTPITALAYVGTALFEGTSLSEGRGTTRPFELVGAPWIDDRYVDELNRRELAGVHFRSTSFMPTFSKWRGEAIGGVQLHLRDARSFDPLVTATTMLVVAQQMFPDDFAWSEPMWENGVARPHFVDLLWGGGELRGLVETADLEAIVRELERASALRDRDSEWLLYGDEDGHGR</sequence>
<dbReference type="PANTHER" id="PTHR42915">
    <property type="entry name" value="HYPOTHETICAL 460 KDA PROTEIN IN FEUA-SIGW INTERGENIC REGION [PRECURSOR]"/>
    <property type="match status" value="1"/>
</dbReference>
<dbReference type="Proteomes" id="UP000222106">
    <property type="component" value="Unassembled WGS sequence"/>
</dbReference>
<dbReference type="AlphaFoldDB" id="A0A2A9EM79"/>
<organism evidence="3 4">
    <name type="scientific">Georgenia soli</name>
    <dbReference type="NCBI Taxonomy" id="638953"/>
    <lineage>
        <taxon>Bacteria</taxon>
        <taxon>Bacillati</taxon>
        <taxon>Actinomycetota</taxon>
        <taxon>Actinomycetes</taxon>
        <taxon>Micrococcales</taxon>
        <taxon>Bogoriellaceae</taxon>
        <taxon>Georgenia</taxon>
    </lineage>
</organism>
<dbReference type="RefSeq" id="WP_098483699.1">
    <property type="nucleotide sequence ID" value="NZ_PDJI01000004.1"/>
</dbReference>